<evidence type="ECO:0000313" key="4">
    <source>
        <dbReference type="Proteomes" id="UP001501638"/>
    </source>
</evidence>
<sequence>MSDQSSDAPAAEEPRKATPGGDGPPEVPAAMTRKADGEGRRPGGTHEATSWSVPHPLPPPAWKVAAEPEEAAPLRPATGWAALATGLLAALLLGDGLGANVLLIAVPAAFAAYIAARAAGRRPHLWTLVWAVGGLVLLLVPALRDAGWPTFLALVTALGLGSLALHGTRTWRGTLLGCVGVFLGAVPGVAWAWRGVRARAEGSRDRWGPVVRTGGIAVGLLVVFGALFAGADAAFADLLSGLVPEMSLSDGPLRLPLFVLGVVGALAAAHTAATPWRWDRIENTPGRPRGRVEWAIPLIALNVLFAVFNVIQLTVLFGGYDKVLGETGLSYAEYARQGFWQLLVATLLTLVVIALALRWAPRGAARDRTLVRTVLGTLCALTLVVVLSALRRMDLYVDAYGLTRLRVSVAGIELWLGLVVLLIMAAGIFGGRRLPHAVVASAGAAVLCFGLASPDALIAEQNVRRFERTGKIDLSYLQELSADAVPALDTLPEPQRSCALQRIAEDLRAEDDPWYATSYGAARARSLLDERPVDRDNGLCMGLDSEGRVREAY</sequence>
<protein>
    <recommendedName>
        <fullName evidence="5">DUF4173 domain-containing protein</fullName>
    </recommendedName>
</protein>
<dbReference type="InterPro" id="IPR025291">
    <property type="entry name" value="DUF4153"/>
</dbReference>
<name>A0ABP5X911_9ACTN</name>
<feature type="transmembrane region" description="Helical" evidence="2">
    <location>
        <begin position="369"/>
        <end position="390"/>
    </location>
</feature>
<feature type="transmembrane region" description="Helical" evidence="2">
    <location>
        <begin position="338"/>
        <end position="357"/>
    </location>
</feature>
<feature type="transmembrane region" description="Helical" evidence="2">
    <location>
        <begin position="125"/>
        <end position="143"/>
    </location>
</feature>
<dbReference type="Pfam" id="PF13687">
    <property type="entry name" value="DUF4153"/>
    <property type="match status" value="1"/>
</dbReference>
<keyword evidence="2" id="KW-0472">Membrane</keyword>
<evidence type="ECO:0008006" key="5">
    <source>
        <dbReference type="Google" id="ProtNLM"/>
    </source>
</evidence>
<evidence type="ECO:0000313" key="3">
    <source>
        <dbReference type="EMBL" id="GAA2448405.1"/>
    </source>
</evidence>
<feature type="transmembrane region" description="Helical" evidence="2">
    <location>
        <begin position="174"/>
        <end position="193"/>
    </location>
</feature>
<feature type="transmembrane region" description="Helical" evidence="2">
    <location>
        <begin position="437"/>
        <end position="459"/>
    </location>
</feature>
<feature type="transmembrane region" description="Helical" evidence="2">
    <location>
        <begin position="410"/>
        <end position="430"/>
    </location>
</feature>
<gene>
    <name evidence="3" type="ORF">GCM10010405_34700</name>
</gene>
<feature type="region of interest" description="Disordered" evidence="1">
    <location>
        <begin position="1"/>
        <end position="61"/>
    </location>
</feature>
<organism evidence="3 4">
    <name type="scientific">Streptomyces macrosporus</name>
    <dbReference type="NCBI Taxonomy" id="44032"/>
    <lineage>
        <taxon>Bacteria</taxon>
        <taxon>Bacillati</taxon>
        <taxon>Actinomycetota</taxon>
        <taxon>Actinomycetes</taxon>
        <taxon>Kitasatosporales</taxon>
        <taxon>Streptomycetaceae</taxon>
        <taxon>Streptomyces</taxon>
    </lineage>
</organism>
<proteinExistence type="predicted"/>
<keyword evidence="2" id="KW-0812">Transmembrane</keyword>
<feature type="transmembrane region" description="Helical" evidence="2">
    <location>
        <begin position="77"/>
        <end position="94"/>
    </location>
</feature>
<feature type="transmembrane region" description="Helical" evidence="2">
    <location>
        <begin position="255"/>
        <end position="273"/>
    </location>
</feature>
<feature type="transmembrane region" description="Helical" evidence="2">
    <location>
        <begin position="214"/>
        <end position="235"/>
    </location>
</feature>
<dbReference type="EMBL" id="BAAASZ010000026">
    <property type="protein sequence ID" value="GAA2448405.1"/>
    <property type="molecule type" value="Genomic_DNA"/>
</dbReference>
<evidence type="ECO:0000256" key="1">
    <source>
        <dbReference type="SAM" id="MobiDB-lite"/>
    </source>
</evidence>
<comment type="caution">
    <text evidence="3">The sequence shown here is derived from an EMBL/GenBank/DDBJ whole genome shotgun (WGS) entry which is preliminary data.</text>
</comment>
<accession>A0ABP5X911</accession>
<reference evidence="4" key="1">
    <citation type="journal article" date="2019" name="Int. J. Syst. Evol. Microbiol.">
        <title>The Global Catalogue of Microorganisms (GCM) 10K type strain sequencing project: providing services to taxonomists for standard genome sequencing and annotation.</title>
        <authorList>
            <consortium name="The Broad Institute Genomics Platform"/>
            <consortium name="The Broad Institute Genome Sequencing Center for Infectious Disease"/>
            <person name="Wu L."/>
            <person name="Ma J."/>
        </authorList>
    </citation>
    <scope>NUCLEOTIDE SEQUENCE [LARGE SCALE GENOMIC DNA]</scope>
    <source>
        <strain evidence="4">JCM 6305</strain>
    </source>
</reference>
<keyword evidence="2" id="KW-1133">Transmembrane helix</keyword>
<dbReference type="Proteomes" id="UP001501638">
    <property type="component" value="Unassembled WGS sequence"/>
</dbReference>
<dbReference type="RefSeq" id="WP_425583661.1">
    <property type="nucleotide sequence ID" value="NZ_BAAASZ010000026.1"/>
</dbReference>
<keyword evidence="4" id="KW-1185">Reference proteome</keyword>
<feature type="transmembrane region" description="Helical" evidence="2">
    <location>
        <begin position="294"/>
        <end position="318"/>
    </location>
</feature>
<evidence type="ECO:0000256" key="2">
    <source>
        <dbReference type="SAM" id="Phobius"/>
    </source>
</evidence>